<gene>
    <name evidence="1" type="ORF">SAMN04488691_10547</name>
</gene>
<proteinExistence type="predicted"/>
<protein>
    <submittedName>
        <fullName evidence="1">Uncharacterized protein</fullName>
    </submittedName>
</protein>
<dbReference type="RefSeq" id="WP_074794152.1">
    <property type="nucleotide sequence ID" value="NZ_FOAD01000005.1"/>
</dbReference>
<sequence>MPTELDTVQFSFSDVTGHEYTASKDVGVRGRIISAETAIKSFDIGYDGEDHHIMSEKIQTDADVHGDTVNVNLHALFRDASGHIDDPYGGNIEVLVISETE</sequence>
<dbReference type="Proteomes" id="UP000183894">
    <property type="component" value="Unassembled WGS sequence"/>
</dbReference>
<dbReference type="OrthoDB" id="285907at2157"/>
<evidence type="ECO:0000313" key="2">
    <source>
        <dbReference type="Proteomes" id="UP000183894"/>
    </source>
</evidence>
<evidence type="ECO:0000313" key="1">
    <source>
        <dbReference type="EMBL" id="SEL48090.1"/>
    </source>
</evidence>
<name>A0A1H7QIZ7_HALLR</name>
<accession>A0A1H7QIZ7</accession>
<organism evidence="1 2">
    <name type="scientific">Haloferax larsenii</name>
    <dbReference type="NCBI Taxonomy" id="302484"/>
    <lineage>
        <taxon>Archaea</taxon>
        <taxon>Methanobacteriati</taxon>
        <taxon>Methanobacteriota</taxon>
        <taxon>Stenosarchaea group</taxon>
        <taxon>Halobacteria</taxon>
        <taxon>Halobacteriales</taxon>
        <taxon>Haloferacaceae</taxon>
        <taxon>Haloferax</taxon>
    </lineage>
</organism>
<dbReference type="AlphaFoldDB" id="A0A1H7QIZ7"/>
<dbReference type="EMBL" id="FOAD01000005">
    <property type="protein sequence ID" value="SEL48090.1"/>
    <property type="molecule type" value="Genomic_DNA"/>
</dbReference>
<reference evidence="1 2" key="1">
    <citation type="submission" date="2016-10" db="EMBL/GenBank/DDBJ databases">
        <authorList>
            <person name="de Groot N.N."/>
        </authorList>
    </citation>
    <scope>NUCLEOTIDE SEQUENCE [LARGE SCALE GENOMIC DNA]</scope>
    <source>
        <strain evidence="1 2">CDM_5</strain>
    </source>
</reference>